<dbReference type="CDD" id="cd18095">
    <property type="entry name" value="SpoU-like_rRNA-MTase"/>
    <property type="match status" value="1"/>
</dbReference>
<gene>
    <name evidence="5" type="ORF">ACFOZ1_10695</name>
</gene>
<name>A0ABV8VUS8_9BACI</name>
<dbReference type="InterPro" id="IPR029028">
    <property type="entry name" value="Alpha/beta_knot_MTases"/>
</dbReference>
<dbReference type="PANTHER" id="PTHR43191">
    <property type="entry name" value="RRNA METHYLTRANSFERASE 3"/>
    <property type="match status" value="1"/>
</dbReference>
<dbReference type="Proteomes" id="UP001595880">
    <property type="component" value="Unassembled WGS sequence"/>
</dbReference>
<feature type="domain" description="RNA 2-O ribose methyltransferase substrate binding" evidence="4">
    <location>
        <begin position="29"/>
        <end position="95"/>
    </location>
</feature>
<dbReference type="InterPro" id="IPR001537">
    <property type="entry name" value="SpoU_MeTrfase"/>
</dbReference>
<dbReference type="SUPFAM" id="SSF75217">
    <property type="entry name" value="alpha/beta knot"/>
    <property type="match status" value="1"/>
</dbReference>
<dbReference type="InterPro" id="IPR053888">
    <property type="entry name" value="MRM3-like_sub_bind"/>
</dbReference>
<keyword evidence="6" id="KW-1185">Reference proteome</keyword>
<comment type="caution">
    <text evidence="5">The sequence shown here is derived from an EMBL/GenBank/DDBJ whole genome shotgun (WGS) entry which is preliminary data.</text>
</comment>
<dbReference type="PANTHER" id="PTHR43191:SF2">
    <property type="entry name" value="RRNA METHYLTRANSFERASE 3, MITOCHONDRIAL"/>
    <property type="match status" value="1"/>
</dbReference>
<dbReference type="GO" id="GO:0008168">
    <property type="term" value="F:methyltransferase activity"/>
    <property type="evidence" value="ECO:0007669"/>
    <property type="project" value="UniProtKB-KW"/>
</dbReference>
<comment type="similarity">
    <text evidence="1">Belongs to the class IV-like SAM-binding methyltransferase superfamily. RNA methyltransferase TrmH family.</text>
</comment>
<dbReference type="InterPro" id="IPR029064">
    <property type="entry name" value="Ribosomal_eL30-like_sf"/>
</dbReference>
<evidence type="ECO:0000313" key="6">
    <source>
        <dbReference type="Proteomes" id="UP001595880"/>
    </source>
</evidence>
<dbReference type="InterPro" id="IPR051259">
    <property type="entry name" value="rRNA_Methyltransferase"/>
</dbReference>
<dbReference type="GO" id="GO:0032259">
    <property type="term" value="P:methylation"/>
    <property type="evidence" value="ECO:0007669"/>
    <property type="project" value="UniProtKB-KW"/>
</dbReference>
<evidence type="ECO:0000256" key="3">
    <source>
        <dbReference type="ARBA" id="ARBA00022679"/>
    </source>
</evidence>
<sequence>MITSVKNEKVKEWTKLKQKKGRDQLGLFLVEGFHLIEEAHKSDCNIVEIIHTPKATIDYLAQYKCVEVTENVLQKITDTKSPQGVVAVVEKKLKQGSPNNRVLLLDNVQDPGNVGTMIRTADAAGFDTVVLGKGSVDVFNDKVIRATQGSIFHLSIYQADLLEEIAKLKENGVTVWATGLENATNMYEMPITEKMAIIVGNEGAGVHPSLMKEADEIVTIPIYGQAESLNVSIAAAVLMYHVVKL</sequence>
<evidence type="ECO:0000256" key="1">
    <source>
        <dbReference type="ARBA" id="ARBA00007228"/>
    </source>
</evidence>
<dbReference type="EMBL" id="JBHSDV010000003">
    <property type="protein sequence ID" value="MFC4388268.1"/>
    <property type="molecule type" value="Genomic_DNA"/>
</dbReference>
<dbReference type="Gene3D" id="3.40.1280.10">
    <property type="match status" value="1"/>
</dbReference>
<dbReference type="Pfam" id="PF22435">
    <property type="entry name" value="MRM3-like_sub_bind"/>
    <property type="match status" value="1"/>
</dbReference>
<keyword evidence="3" id="KW-0808">Transferase</keyword>
<organism evidence="5 6">
    <name type="scientific">Gracilibacillus marinus</name>
    <dbReference type="NCBI Taxonomy" id="630535"/>
    <lineage>
        <taxon>Bacteria</taxon>
        <taxon>Bacillati</taxon>
        <taxon>Bacillota</taxon>
        <taxon>Bacilli</taxon>
        <taxon>Bacillales</taxon>
        <taxon>Bacillaceae</taxon>
        <taxon>Gracilibacillus</taxon>
    </lineage>
</organism>
<protein>
    <submittedName>
        <fullName evidence="5">TrmH family RNA methyltransferase</fullName>
    </submittedName>
</protein>
<evidence type="ECO:0000259" key="4">
    <source>
        <dbReference type="SMART" id="SM00967"/>
    </source>
</evidence>
<proteinExistence type="inferred from homology"/>
<dbReference type="InterPro" id="IPR013123">
    <property type="entry name" value="SpoU_subst-bd"/>
</dbReference>
<dbReference type="Gene3D" id="3.30.1330.30">
    <property type="match status" value="1"/>
</dbReference>
<evidence type="ECO:0000313" key="5">
    <source>
        <dbReference type="EMBL" id="MFC4388268.1"/>
    </source>
</evidence>
<dbReference type="Pfam" id="PF00588">
    <property type="entry name" value="SpoU_methylase"/>
    <property type="match status" value="1"/>
</dbReference>
<dbReference type="InterPro" id="IPR029026">
    <property type="entry name" value="tRNA_m1G_MTases_N"/>
</dbReference>
<evidence type="ECO:0000256" key="2">
    <source>
        <dbReference type="ARBA" id="ARBA00022603"/>
    </source>
</evidence>
<dbReference type="SUPFAM" id="SSF55315">
    <property type="entry name" value="L30e-like"/>
    <property type="match status" value="1"/>
</dbReference>
<dbReference type="RefSeq" id="WP_390199170.1">
    <property type="nucleotide sequence ID" value="NZ_JBHSDV010000003.1"/>
</dbReference>
<reference evidence="6" key="1">
    <citation type="journal article" date="2019" name="Int. J. Syst. Evol. Microbiol.">
        <title>The Global Catalogue of Microorganisms (GCM) 10K type strain sequencing project: providing services to taxonomists for standard genome sequencing and annotation.</title>
        <authorList>
            <consortium name="The Broad Institute Genomics Platform"/>
            <consortium name="The Broad Institute Genome Sequencing Center for Infectious Disease"/>
            <person name="Wu L."/>
            <person name="Ma J."/>
        </authorList>
    </citation>
    <scope>NUCLEOTIDE SEQUENCE [LARGE SCALE GENOMIC DNA]</scope>
    <source>
        <strain evidence="6">KACC 14058</strain>
    </source>
</reference>
<keyword evidence="2 5" id="KW-0489">Methyltransferase</keyword>
<accession>A0ABV8VUS8</accession>
<dbReference type="SMART" id="SM00967">
    <property type="entry name" value="SpoU_sub_bind"/>
    <property type="match status" value="1"/>
</dbReference>